<gene>
    <name evidence="3" type="ORF">Mal48_34310</name>
</gene>
<sequence>MKLRNFHSISNSGNQNCRRGASVVEAAIVLPVLLMVLMVALDLALMVLEYNTLAEGSRKLARAASLRGEYSEPEIASWGPETFSSSIAEESVQTQILKPICITMPHQDVTVQLEWLDGINEADSRVKATVSYVHQPVFGLLGADLPMQSSSVVRIRH</sequence>
<accession>A0A517QRB7</accession>
<name>A0A517QRB7_9PLAN</name>
<dbReference type="Pfam" id="PF07811">
    <property type="entry name" value="TadE"/>
    <property type="match status" value="1"/>
</dbReference>
<evidence type="ECO:0000259" key="2">
    <source>
        <dbReference type="Pfam" id="PF07811"/>
    </source>
</evidence>
<evidence type="ECO:0000256" key="1">
    <source>
        <dbReference type="SAM" id="Phobius"/>
    </source>
</evidence>
<feature type="transmembrane region" description="Helical" evidence="1">
    <location>
        <begin position="21"/>
        <end position="48"/>
    </location>
</feature>
<dbReference type="RefSeq" id="WP_145201686.1">
    <property type="nucleotide sequence ID" value="NZ_CP036267.1"/>
</dbReference>
<keyword evidence="1" id="KW-0812">Transmembrane</keyword>
<evidence type="ECO:0000313" key="3">
    <source>
        <dbReference type="EMBL" id="QDT34171.1"/>
    </source>
</evidence>
<keyword evidence="1" id="KW-1133">Transmembrane helix</keyword>
<organism evidence="3 4">
    <name type="scientific">Thalassoglobus polymorphus</name>
    <dbReference type="NCBI Taxonomy" id="2527994"/>
    <lineage>
        <taxon>Bacteria</taxon>
        <taxon>Pseudomonadati</taxon>
        <taxon>Planctomycetota</taxon>
        <taxon>Planctomycetia</taxon>
        <taxon>Planctomycetales</taxon>
        <taxon>Planctomycetaceae</taxon>
        <taxon>Thalassoglobus</taxon>
    </lineage>
</organism>
<protein>
    <submittedName>
        <fullName evidence="3">TadE-like protein</fullName>
    </submittedName>
</protein>
<keyword evidence="1" id="KW-0472">Membrane</keyword>
<dbReference type="AlphaFoldDB" id="A0A517QRB7"/>
<feature type="domain" description="TadE-like" evidence="2">
    <location>
        <begin position="20"/>
        <end position="62"/>
    </location>
</feature>
<dbReference type="EMBL" id="CP036267">
    <property type="protein sequence ID" value="QDT34171.1"/>
    <property type="molecule type" value="Genomic_DNA"/>
</dbReference>
<evidence type="ECO:0000313" key="4">
    <source>
        <dbReference type="Proteomes" id="UP000315724"/>
    </source>
</evidence>
<reference evidence="3 4" key="1">
    <citation type="submission" date="2019-02" db="EMBL/GenBank/DDBJ databases">
        <title>Deep-cultivation of Planctomycetes and their phenomic and genomic characterization uncovers novel biology.</title>
        <authorList>
            <person name="Wiegand S."/>
            <person name="Jogler M."/>
            <person name="Boedeker C."/>
            <person name="Pinto D."/>
            <person name="Vollmers J."/>
            <person name="Rivas-Marin E."/>
            <person name="Kohn T."/>
            <person name="Peeters S.H."/>
            <person name="Heuer A."/>
            <person name="Rast P."/>
            <person name="Oberbeckmann S."/>
            <person name="Bunk B."/>
            <person name="Jeske O."/>
            <person name="Meyerdierks A."/>
            <person name="Storesund J.E."/>
            <person name="Kallscheuer N."/>
            <person name="Luecker S."/>
            <person name="Lage O.M."/>
            <person name="Pohl T."/>
            <person name="Merkel B.J."/>
            <person name="Hornburger P."/>
            <person name="Mueller R.-W."/>
            <person name="Bruemmer F."/>
            <person name="Labrenz M."/>
            <person name="Spormann A.M."/>
            <person name="Op den Camp H."/>
            <person name="Overmann J."/>
            <person name="Amann R."/>
            <person name="Jetten M.S.M."/>
            <person name="Mascher T."/>
            <person name="Medema M.H."/>
            <person name="Devos D.P."/>
            <person name="Kaster A.-K."/>
            <person name="Ovreas L."/>
            <person name="Rohde M."/>
            <person name="Galperin M.Y."/>
            <person name="Jogler C."/>
        </authorList>
    </citation>
    <scope>NUCLEOTIDE SEQUENCE [LARGE SCALE GENOMIC DNA]</scope>
    <source>
        <strain evidence="3 4">Mal48</strain>
    </source>
</reference>
<dbReference type="InterPro" id="IPR012495">
    <property type="entry name" value="TadE-like_dom"/>
</dbReference>
<dbReference type="KEGG" id="tpol:Mal48_34310"/>
<keyword evidence="4" id="KW-1185">Reference proteome</keyword>
<dbReference type="Proteomes" id="UP000315724">
    <property type="component" value="Chromosome"/>
</dbReference>
<proteinExistence type="predicted"/>
<dbReference type="OrthoDB" id="290681at2"/>